<name>A0A848KHF8_9NOCA</name>
<sequence>MPVVWSDEVDDVLGGDLTCGVAYVTPAGGAVVTAVAPVGLRDRERGTVGFTTSLGFGRKLDRMKAQPKVALAYHTREHGIGDRHNQRYILVQGVASFDPAPNQQLLEEIGERVVPFMGPPQRGAFWDRWLSAYYADRVVVTVAVTRVVEWLDLAATGRPKVYGTPLSADQAVPQTPPKKGTAPRVDAVKNGERAAKLPYRLLGYRQADGFPAVLPVDVTAATPDGIRLRVPAGVPQGGRRAGLLAHAYRAKLIGLESRQNTGWLEVDGTEALYSPHTEAGFKAPPNKTVLLLANGFMARRGLAQARKAGRLEALTRD</sequence>
<reference evidence="1 2" key="1">
    <citation type="submission" date="2019-05" db="EMBL/GenBank/DDBJ databases">
        <authorList>
            <person name="Lee S.D."/>
        </authorList>
    </citation>
    <scope>NUCLEOTIDE SEQUENCE [LARGE SCALE GENOMIC DNA]</scope>
    <source>
        <strain evidence="1 2">YC2-7</strain>
    </source>
</reference>
<organism evidence="1 2">
    <name type="scientific">Antrihabitans stalactiti</name>
    <dbReference type="NCBI Taxonomy" id="2584121"/>
    <lineage>
        <taxon>Bacteria</taxon>
        <taxon>Bacillati</taxon>
        <taxon>Actinomycetota</taxon>
        <taxon>Actinomycetes</taxon>
        <taxon>Mycobacteriales</taxon>
        <taxon>Nocardiaceae</taxon>
        <taxon>Antrihabitans</taxon>
    </lineage>
</organism>
<comment type="caution">
    <text evidence="1">The sequence shown here is derived from an EMBL/GenBank/DDBJ whole genome shotgun (WGS) entry which is preliminary data.</text>
</comment>
<dbReference type="AlphaFoldDB" id="A0A848KHF8"/>
<accession>A0A848KHF8</accession>
<dbReference type="Gene3D" id="2.30.110.10">
    <property type="entry name" value="Electron Transport, Fmn-binding Protein, Chain A"/>
    <property type="match status" value="1"/>
</dbReference>
<dbReference type="RefSeq" id="WP_169592110.1">
    <property type="nucleotide sequence ID" value="NZ_VCQU01000010.1"/>
</dbReference>
<dbReference type="EMBL" id="VCQU01000010">
    <property type="protein sequence ID" value="NMN98195.1"/>
    <property type="molecule type" value="Genomic_DNA"/>
</dbReference>
<gene>
    <name evidence="1" type="ORF">FGL95_24435</name>
</gene>
<protein>
    <recommendedName>
        <fullName evidence="3">Pyridoxamine 5'-phosphate oxidase putative domain-containing protein</fullName>
    </recommendedName>
</protein>
<evidence type="ECO:0008006" key="3">
    <source>
        <dbReference type="Google" id="ProtNLM"/>
    </source>
</evidence>
<evidence type="ECO:0000313" key="2">
    <source>
        <dbReference type="Proteomes" id="UP000535543"/>
    </source>
</evidence>
<dbReference type="Proteomes" id="UP000535543">
    <property type="component" value="Unassembled WGS sequence"/>
</dbReference>
<proteinExistence type="predicted"/>
<keyword evidence="2" id="KW-1185">Reference proteome</keyword>
<dbReference type="InterPro" id="IPR012349">
    <property type="entry name" value="Split_barrel_FMN-bd"/>
</dbReference>
<reference evidence="1 2" key="2">
    <citation type="submission" date="2020-06" db="EMBL/GenBank/DDBJ databases">
        <title>Antribacter stalactiti gen. nov., sp. nov., a new member of the family Nacardiaceae isolated from a cave.</title>
        <authorList>
            <person name="Kim I.S."/>
        </authorList>
    </citation>
    <scope>NUCLEOTIDE SEQUENCE [LARGE SCALE GENOMIC DNA]</scope>
    <source>
        <strain evidence="1 2">YC2-7</strain>
    </source>
</reference>
<dbReference type="SUPFAM" id="SSF50475">
    <property type="entry name" value="FMN-binding split barrel"/>
    <property type="match status" value="1"/>
</dbReference>
<evidence type="ECO:0000313" key="1">
    <source>
        <dbReference type="EMBL" id="NMN98195.1"/>
    </source>
</evidence>